<dbReference type="Gene3D" id="3.40.50.200">
    <property type="entry name" value="Peptidase S8/S53 domain"/>
    <property type="match status" value="1"/>
</dbReference>
<keyword evidence="9" id="KW-1185">Reference proteome</keyword>
<dbReference type="EMBL" id="CP002514">
    <property type="protein sequence ID" value="AEP10983.1"/>
    <property type="molecule type" value="Genomic_DNA"/>
</dbReference>
<accession>G2LHS3</accession>
<feature type="active site" description="Charge relay system" evidence="5">
    <location>
        <position position="350"/>
    </location>
</feature>
<dbReference type="Proteomes" id="UP000006791">
    <property type="component" value="Chromosome 1"/>
</dbReference>
<dbReference type="STRING" id="981222.Cabther_A0211"/>
<dbReference type="CDD" id="cd07473">
    <property type="entry name" value="Peptidases_S8_Subtilisin_like"/>
    <property type="match status" value="1"/>
</dbReference>
<dbReference type="GO" id="GO:0004252">
    <property type="term" value="F:serine-type endopeptidase activity"/>
    <property type="evidence" value="ECO:0007669"/>
    <property type="project" value="UniProtKB-UniRule"/>
</dbReference>
<keyword evidence="4 5" id="KW-0720">Serine protease</keyword>
<evidence type="ECO:0000256" key="5">
    <source>
        <dbReference type="PROSITE-ProRule" id="PRU01240"/>
    </source>
</evidence>
<evidence type="ECO:0000313" key="9">
    <source>
        <dbReference type="Proteomes" id="UP000006791"/>
    </source>
</evidence>
<evidence type="ECO:0000256" key="1">
    <source>
        <dbReference type="ARBA" id="ARBA00011073"/>
    </source>
</evidence>
<keyword evidence="3 5" id="KW-0378">Hydrolase</keyword>
<sequence>MPSRPFLKPFASQASAMDEKTLKKPAFRRVTGHSVARRRPIAGVIPTGVRQVWHASCLAQDAHSARRFCAPQILSRFIHGGILIVKKSLALAFALLLAGGMTATTFSQISRPLPPSAGGSGRDEYPVDVAGEPRYVANQVIIQYYEDADERSRAEVRAMIGAARATTLLSSDERRMLEAGTPLRNGMERPAGEVELDTLPPGLSVKEACEILRGHRAVKSVEPNWIYTKLQAARPNDPLFLNGSMWGMYGYRTGSGTSNQYGSEAAAVWSTSVTNGTGSRNIYVGVIDEGIQVNHPDLQANIWVNPFDPVDGRDNDGNGYVDDTHGWDFANNDRTVYDGPASGSTNIDSHGTHVAGTIGAVGNNGIGVVGVNWRVTMISAKFLGAQGGTTANAIRAIDYFTDLKVRHGLDIVATNNSWGGGGYSQALFDAISRAQARNILFVAAAGNESNDNDRRPSYPASYSHNCIIAVASITSTGALSSFSNYGRTSVDLGAPGSNIQSTLPASRYGSLSGTSMATPHVTGVVALYAARRSARGLTIKNNIMNSVYRISSLNGRCVSNGTLDANALFRNY</sequence>
<reference evidence="8 9" key="1">
    <citation type="journal article" date="2012" name="Environ. Microbiol.">
        <title>Complete genome of Candidatus Chloracidobacterium thermophilum, a chlorophyll-based photoheterotroph belonging to the phylum Acidobacteria.</title>
        <authorList>
            <person name="Garcia Costas A.M."/>
            <person name="Liu Z."/>
            <person name="Tomsho L.P."/>
            <person name="Schuster S.C."/>
            <person name="Ward D.M."/>
            <person name="Bryant D.A."/>
        </authorList>
    </citation>
    <scope>NUCLEOTIDE SEQUENCE [LARGE SCALE GENOMIC DNA]</scope>
    <source>
        <strain evidence="8 9">B</strain>
    </source>
</reference>
<dbReference type="PANTHER" id="PTHR43399">
    <property type="entry name" value="SUBTILISIN-RELATED"/>
    <property type="match status" value="1"/>
</dbReference>
<dbReference type="InterPro" id="IPR022398">
    <property type="entry name" value="Peptidase_S8_His-AS"/>
</dbReference>
<protein>
    <submittedName>
        <fullName evidence="8">Subtilisin-like serine protease</fullName>
    </submittedName>
</protein>
<proteinExistence type="inferred from homology"/>
<name>G2LHS3_CHLTF</name>
<dbReference type="PANTHER" id="PTHR43399:SF4">
    <property type="entry name" value="CELL WALL-ASSOCIATED PROTEASE"/>
    <property type="match status" value="1"/>
</dbReference>
<dbReference type="SUPFAM" id="SSF52743">
    <property type="entry name" value="Subtilisin-like"/>
    <property type="match status" value="1"/>
</dbReference>
<feature type="active site" description="Charge relay system" evidence="5">
    <location>
        <position position="515"/>
    </location>
</feature>
<evidence type="ECO:0000256" key="2">
    <source>
        <dbReference type="ARBA" id="ARBA00022670"/>
    </source>
</evidence>
<dbReference type="InterPro" id="IPR015500">
    <property type="entry name" value="Peptidase_S8_subtilisin-rel"/>
</dbReference>
<dbReference type="PROSITE" id="PS00137">
    <property type="entry name" value="SUBTILASE_HIS"/>
    <property type="match status" value="1"/>
</dbReference>
<dbReference type="InterPro" id="IPR000209">
    <property type="entry name" value="Peptidase_S8/S53_dom"/>
</dbReference>
<feature type="domain" description="Peptidase S8/S53" evidence="6">
    <location>
        <begin position="280"/>
        <end position="547"/>
    </location>
</feature>
<feature type="active site" description="Charge relay system" evidence="5">
    <location>
        <position position="288"/>
    </location>
</feature>
<evidence type="ECO:0000259" key="6">
    <source>
        <dbReference type="Pfam" id="PF00082"/>
    </source>
</evidence>
<evidence type="ECO:0000256" key="3">
    <source>
        <dbReference type="ARBA" id="ARBA00022801"/>
    </source>
</evidence>
<dbReference type="PROSITE" id="PS51892">
    <property type="entry name" value="SUBTILASE"/>
    <property type="match status" value="1"/>
</dbReference>
<dbReference type="AlphaFoldDB" id="G2LHS3"/>
<dbReference type="InterPro" id="IPR051048">
    <property type="entry name" value="Peptidase_S8/S53_subtilisin"/>
</dbReference>
<organism evidence="8 9">
    <name type="scientific">Chloracidobacterium thermophilum (strain B)</name>
    <dbReference type="NCBI Taxonomy" id="981222"/>
    <lineage>
        <taxon>Bacteria</taxon>
        <taxon>Pseudomonadati</taxon>
        <taxon>Acidobacteriota</taxon>
        <taxon>Terriglobia</taxon>
        <taxon>Terriglobales</taxon>
        <taxon>Acidobacteriaceae</taxon>
        <taxon>Chloracidobacterium</taxon>
    </lineage>
</organism>
<feature type="domain" description="Fervidolysin-like N-terminal prodomain" evidence="7">
    <location>
        <begin position="127"/>
        <end position="224"/>
    </location>
</feature>
<dbReference type="Pfam" id="PF22148">
    <property type="entry name" value="Fervidolysin_NPro-like"/>
    <property type="match status" value="1"/>
</dbReference>
<gene>
    <name evidence="8" type="ordered locus">Cabther_A0211</name>
</gene>
<dbReference type="HOGENOM" id="CLU_011263_15_6_0"/>
<dbReference type="InterPro" id="IPR054399">
    <property type="entry name" value="Fervidolysin-like_N_prodom"/>
</dbReference>
<dbReference type="InterPro" id="IPR036852">
    <property type="entry name" value="Peptidase_S8/S53_dom_sf"/>
</dbReference>
<evidence type="ECO:0000259" key="7">
    <source>
        <dbReference type="Pfam" id="PF22148"/>
    </source>
</evidence>
<comment type="similarity">
    <text evidence="1 5">Belongs to the peptidase S8 family.</text>
</comment>
<evidence type="ECO:0000256" key="4">
    <source>
        <dbReference type="ARBA" id="ARBA00022825"/>
    </source>
</evidence>
<dbReference type="PROSITE" id="PS00138">
    <property type="entry name" value="SUBTILASE_SER"/>
    <property type="match status" value="1"/>
</dbReference>
<dbReference type="PRINTS" id="PR00723">
    <property type="entry name" value="SUBTILISIN"/>
</dbReference>
<dbReference type="InterPro" id="IPR023828">
    <property type="entry name" value="Peptidase_S8_Ser-AS"/>
</dbReference>
<keyword evidence="2 5" id="KW-0645">Protease</keyword>
<evidence type="ECO:0000313" key="8">
    <source>
        <dbReference type="EMBL" id="AEP10983.1"/>
    </source>
</evidence>
<dbReference type="GO" id="GO:0006508">
    <property type="term" value="P:proteolysis"/>
    <property type="evidence" value="ECO:0007669"/>
    <property type="project" value="UniProtKB-KW"/>
</dbReference>
<dbReference type="Pfam" id="PF00082">
    <property type="entry name" value="Peptidase_S8"/>
    <property type="match status" value="1"/>
</dbReference>
<dbReference type="InterPro" id="IPR034204">
    <property type="entry name" value="PfSUB1-like_cat_dom"/>
</dbReference>
<dbReference type="KEGG" id="ctm:Cabther_A0211"/>